<dbReference type="EMBL" id="JAMQYH010000003">
    <property type="protein sequence ID" value="KAJ1696043.1"/>
    <property type="molecule type" value="Genomic_DNA"/>
</dbReference>
<comment type="caution">
    <text evidence="2">The sequence shown here is derived from an EMBL/GenBank/DDBJ whole genome shotgun (WGS) entry which is preliminary data.</text>
</comment>
<reference evidence="2" key="1">
    <citation type="journal article" date="2022" name="Cell">
        <title>Repeat-based holocentromeres influence genome architecture and karyotype evolution.</title>
        <authorList>
            <person name="Hofstatter P.G."/>
            <person name="Thangavel G."/>
            <person name="Lux T."/>
            <person name="Neumann P."/>
            <person name="Vondrak T."/>
            <person name="Novak P."/>
            <person name="Zhang M."/>
            <person name="Costa L."/>
            <person name="Castellani M."/>
            <person name="Scott A."/>
            <person name="Toegelov H."/>
            <person name="Fuchs J."/>
            <person name="Mata-Sucre Y."/>
            <person name="Dias Y."/>
            <person name="Vanzela A.L.L."/>
            <person name="Huettel B."/>
            <person name="Almeida C.C.S."/>
            <person name="Simkova H."/>
            <person name="Souza G."/>
            <person name="Pedrosa-Harand A."/>
            <person name="Macas J."/>
            <person name="Mayer K.F.X."/>
            <person name="Houben A."/>
            <person name="Marques A."/>
        </authorList>
    </citation>
    <scope>NUCLEOTIDE SEQUENCE</scope>
    <source>
        <strain evidence="2">RhyBre1mFocal</strain>
    </source>
</reference>
<sequence>MAERIKPLREFAIPALGNMKSSIEAPDIAANNFELKPALLNMVQQNQFGVLPQEDPNLHLSIFLERSNTFKPNGVQNDAIRLRLFPFSLRDKARAWLHSLPDGSIKTWDQLDFRKRFSPNTSSEQNGLT</sequence>
<dbReference type="Pfam" id="PF03732">
    <property type="entry name" value="Retrotrans_gag"/>
    <property type="match status" value="1"/>
</dbReference>
<dbReference type="PANTHER" id="PTHR33223">
    <property type="entry name" value="CCHC-TYPE DOMAIN-CONTAINING PROTEIN"/>
    <property type="match status" value="1"/>
</dbReference>
<evidence type="ECO:0000313" key="2">
    <source>
        <dbReference type="EMBL" id="KAJ1696043.1"/>
    </source>
</evidence>
<dbReference type="PANTHER" id="PTHR33223:SF11">
    <property type="entry name" value="ELEMENT PROTEIN, PUTATIVE-RELATED"/>
    <property type="match status" value="1"/>
</dbReference>
<dbReference type="OrthoDB" id="694224at2759"/>
<dbReference type="Proteomes" id="UP001151287">
    <property type="component" value="Unassembled WGS sequence"/>
</dbReference>
<name>A0A9Q0HS92_9POAL</name>
<keyword evidence="3" id="KW-1185">Reference proteome</keyword>
<protein>
    <recommendedName>
        <fullName evidence="1">Retrotransposon gag domain-containing protein</fullName>
    </recommendedName>
</protein>
<proteinExistence type="predicted"/>
<accession>A0A9Q0HS92</accession>
<evidence type="ECO:0000313" key="3">
    <source>
        <dbReference type="Proteomes" id="UP001151287"/>
    </source>
</evidence>
<gene>
    <name evidence="2" type="ORF">LUZ63_012741</name>
</gene>
<evidence type="ECO:0000259" key="1">
    <source>
        <dbReference type="Pfam" id="PF03732"/>
    </source>
</evidence>
<feature type="domain" description="Retrotransposon gag" evidence="1">
    <location>
        <begin position="83"/>
        <end position="123"/>
    </location>
</feature>
<dbReference type="AlphaFoldDB" id="A0A9Q0HS92"/>
<organism evidence="2 3">
    <name type="scientific">Rhynchospora breviuscula</name>
    <dbReference type="NCBI Taxonomy" id="2022672"/>
    <lineage>
        <taxon>Eukaryota</taxon>
        <taxon>Viridiplantae</taxon>
        <taxon>Streptophyta</taxon>
        <taxon>Embryophyta</taxon>
        <taxon>Tracheophyta</taxon>
        <taxon>Spermatophyta</taxon>
        <taxon>Magnoliopsida</taxon>
        <taxon>Liliopsida</taxon>
        <taxon>Poales</taxon>
        <taxon>Cyperaceae</taxon>
        <taxon>Cyperoideae</taxon>
        <taxon>Rhynchosporeae</taxon>
        <taxon>Rhynchospora</taxon>
    </lineage>
</organism>
<dbReference type="InterPro" id="IPR005162">
    <property type="entry name" value="Retrotrans_gag_dom"/>
</dbReference>